<dbReference type="EMBL" id="CAJVPZ010000814">
    <property type="protein sequence ID" value="CAG8476757.1"/>
    <property type="molecule type" value="Genomic_DNA"/>
</dbReference>
<proteinExistence type="predicted"/>
<dbReference type="AlphaFoldDB" id="A0A9N8W7A1"/>
<sequence>MAAKIEREKLVKYYSKTNATIILCTVLDSQRKFHYFIKKDFPNHESDKTKTL</sequence>
<comment type="caution">
    <text evidence="1">The sequence shown here is derived from an EMBL/GenBank/DDBJ whole genome shotgun (WGS) entry which is preliminary data.</text>
</comment>
<evidence type="ECO:0000313" key="1">
    <source>
        <dbReference type="EMBL" id="CAG8476757.1"/>
    </source>
</evidence>
<gene>
    <name evidence="1" type="ORF">RFULGI_LOCUS1355</name>
</gene>
<dbReference type="OrthoDB" id="10459185at2759"/>
<protein>
    <submittedName>
        <fullName evidence="1">15212_t:CDS:1</fullName>
    </submittedName>
</protein>
<evidence type="ECO:0000313" key="2">
    <source>
        <dbReference type="Proteomes" id="UP000789396"/>
    </source>
</evidence>
<accession>A0A9N8W7A1</accession>
<dbReference type="Proteomes" id="UP000789396">
    <property type="component" value="Unassembled WGS sequence"/>
</dbReference>
<reference evidence="1" key="1">
    <citation type="submission" date="2021-06" db="EMBL/GenBank/DDBJ databases">
        <authorList>
            <person name="Kallberg Y."/>
            <person name="Tangrot J."/>
            <person name="Rosling A."/>
        </authorList>
    </citation>
    <scope>NUCLEOTIDE SEQUENCE</scope>
    <source>
        <strain evidence="1">IN212</strain>
    </source>
</reference>
<name>A0A9N8W7A1_9GLOM</name>
<organism evidence="1 2">
    <name type="scientific">Racocetra fulgida</name>
    <dbReference type="NCBI Taxonomy" id="60492"/>
    <lineage>
        <taxon>Eukaryota</taxon>
        <taxon>Fungi</taxon>
        <taxon>Fungi incertae sedis</taxon>
        <taxon>Mucoromycota</taxon>
        <taxon>Glomeromycotina</taxon>
        <taxon>Glomeromycetes</taxon>
        <taxon>Diversisporales</taxon>
        <taxon>Gigasporaceae</taxon>
        <taxon>Racocetra</taxon>
    </lineage>
</organism>
<keyword evidence="2" id="KW-1185">Reference proteome</keyword>